<dbReference type="InterPro" id="IPR011051">
    <property type="entry name" value="RmlC_Cupin_sf"/>
</dbReference>
<dbReference type="AlphaFoldDB" id="A0A381VL50"/>
<dbReference type="EMBL" id="UINC01009139">
    <property type="protein sequence ID" value="SVA41020.1"/>
    <property type="molecule type" value="Genomic_DNA"/>
</dbReference>
<evidence type="ECO:0000256" key="1">
    <source>
        <dbReference type="SAM" id="MobiDB-lite"/>
    </source>
</evidence>
<name>A0A381VL50_9ZZZZ</name>
<dbReference type="SUPFAM" id="SSF51182">
    <property type="entry name" value="RmlC-like cupins"/>
    <property type="match status" value="1"/>
</dbReference>
<dbReference type="InterPro" id="IPR013096">
    <property type="entry name" value="Cupin_2"/>
</dbReference>
<protein>
    <recommendedName>
        <fullName evidence="2">Cyclic nucleotide-binding domain-containing protein</fullName>
    </recommendedName>
</protein>
<proteinExistence type="predicted"/>
<dbReference type="CDD" id="cd02226">
    <property type="entry name" value="cupin_YdbB-like"/>
    <property type="match status" value="1"/>
</dbReference>
<dbReference type="PANTHER" id="PTHR36114:SF1">
    <property type="entry name" value="16.7 KDA PROTEIN IN WHIE LOCUS"/>
    <property type="match status" value="1"/>
</dbReference>
<evidence type="ECO:0000259" key="2">
    <source>
        <dbReference type="PROSITE" id="PS50042"/>
    </source>
</evidence>
<gene>
    <name evidence="3" type="ORF">METZ01_LOCUS93874</name>
</gene>
<accession>A0A381VL50</accession>
<dbReference type="InterPro" id="IPR014710">
    <property type="entry name" value="RmlC-like_jellyroll"/>
</dbReference>
<dbReference type="Gene3D" id="2.60.120.10">
    <property type="entry name" value="Jelly Rolls"/>
    <property type="match status" value="1"/>
</dbReference>
<reference evidence="3" key="1">
    <citation type="submission" date="2018-05" db="EMBL/GenBank/DDBJ databases">
        <authorList>
            <person name="Lanie J.A."/>
            <person name="Ng W.-L."/>
            <person name="Kazmierczak K.M."/>
            <person name="Andrzejewski T.M."/>
            <person name="Davidsen T.M."/>
            <person name="Wayne K.J."/>
            <person name="Tettelin H."/>
            <person name="Glass J.I."/>
            <person name="Rusch D."/>
            <person name="Podicherti R."/>
            <person name="Tsui H.-C.T."/>
            <person name="Winkler M.E."/>
        </authorList>
    </citation>
    <scope>NUCLEOTIDE SEQUENCE</scope>
</reference>
<dbReference type="Pfam" id="PF07883">
    <property type="entry name" value="Cupin_2"/>
    <property type="match status" value="1"/>
</dbReference>
<dbReference type="PROSITE" id="PS50042">
    <property type="entry name" value="CNMP_BINDING_3"/>
    <property type="match status" value="1"/>
</dbReference>
<dbReference type="InterPro" id="IPR052044">
    <property type="entry name" value="PKS_Associated_Protein"/>
</dbReference>
<evidence type="ECO:0000313" key="3">
    <source>
        <dbReference type="EMBL" id="SVA41020.1"/>
    </source>
</evidence>
<dbReference type="PANTHER" id="PTHR36114">
    <property type="entry name" value="16.7 KDA PROTEIN IN WHIE LOCUS"/>
    <property type="match status" value="1"/>
</dbReference>
<feature type="domain" description="Cyclic nucleotide-binding" evidence="2">
    <location>
        <begin position="38"/>
        <end position="82"/>
    </location>
</feature>
<dbReference type="InterPro" id="IPR000595">
    <property type="entry name" value="cNMP-bd_dom"/>
</dbReference>
<sequence length="132" mass="14570">MEREPVNLSEALSSFQTLWSPHIIAQMNDYDVRIAHVEGEHVWHAHEDTDEFFLVLGGEFNIAMRSDDGEERVVRLQEGDTYVVPKGVSHRPSSPGASILMFEPTGTMSTGDSGGGDIPEGVDKTTGHKLNY</sequence>
<organism evidence="3">
    <name type="scientific">marine metagenome</name>
    <dbReference type="NCBI Taxonomy" id="408172"/>
    <lineage>
        <taxon>unclassified sequences</taxon>
        <taxon>metagenomes</taxon>
        <taxon>ecological metagenomes</taxon>
    </lineage>
</organism>
<feature type="region of interest" description="Disordered" evidence="1">
    <location>
        <begin position="109"/>
        <end position="132"/>
    </location>
</feature>